<dbReference type="Proteomes" id="UP001221898">
    <property type="component" value="Unassembled WGS sequence"/>
</dbReference>
<reference evidence="2" key="1">
    <citation type="journal article" date="2023" name="Science">
        <title>Genome structures resolve the early diversification of teleost fishes.</title>
        <authorList>
            <person name="Parey E."/>
            <person name="Louis A."/>
            <person name="Montfort J."/>
            <person name="Bouchez O."/>
            <person name="Roques C."/>
            <person name="Iampietro C."/>
            <person name="Lluch J."/>
            <person name="Castinel A."/>
            <person name="Donnadieu C."/>
            <person name="Desvignes T."/>
            <person name="Floi Bucao C."/>
            <person name="Jouanno E."/>
            <person name="Wen M."/>
            <person name="Mejri S."/>
            <person name="Dirks R."/>
            <person name="Jansen H."/>
            <person name="Henkel C."/>
            <person name="Chen W.J."/>
            <person name="Zahm M."/>
            <person name="Cabau C."/>
            <person name="Klopp C."/>
            <person name="Thompson A.W."/>
            <person name="Robinson-Rechavi M."/>
            <person name="Braasch I."/>
            <person name="Lecointre G."/>
            <person name="Bobe J."/>
            <person name="Postlethwait J.H."/>
            <person name="Berthelot C."/>
            <person name="Roest Crollius H."/>
            <person name="Guiguen Y."/>
        </authorList>
    </citation>
    <scope>NUCLEOTIDE SEQUENCE</scope>
    <source>
        <strain evidence="2">NC1722</strain>
    </source>
</reference>
<feature type="region of interest" description="Disordered" evidence="1">
    <location>
        <begin position="1"/>
        <end position="40"/>
    </location>
</feature>
<dbReference type="AlphaFoldDB" id="A0AAD7TE32"/>
<accession>A0AAD7TE32</accession>
<keyword evidence="3" id="KW-1185">Reference proteome</keyword>
<proteinExistence type="predicted"/>
<sequence>MNYIFGNNTQYPRASRGHSAGPKQKQWAKRSSAEELPSPPSRWQQLLTFFTRRNAFTDCITAGASQRQLHAEEAPGGRGRRRQRSHGVCPASSAHTACSVRVLHCARLQCVQSL</sequence>
<evidence type="ECO:0000256" key="1">
    <source>
        <dbReference type="SAM" id="MobiDB-lite"/>
    </source>
</evidence>
<feature type="compositionally biased region" description="Polar residues" evidence="1">
    <location>
        <begin position="1"/>
        <end position="12"/>
    </location>
</feature>
<feature type="region of interest" description="Disordered" evidence="1">
    <location>
        <begin position="66"/>
        <end position="88"/>
    </location>
</feature>
<name>A0AAD7TE32_9TELE</name>
<comment type="caution">
    <text evidence="2">The sequence shown here is derived from an EMBL/GenBank/DDBJ whole genome shotgun (WGS) entry which is preliminary data.</text>
</comment>
<gene>
    <name evidence="2" type="ORF">AAFF_G00004110</name>
</gene>
<evidence type="ECO:0000313" key="2">
    <source>
        <dbReference type="EMBL" id="KAJ8418912.1"/>
    </source>
</evidence>
<organism evidence="2 3">
    <name type="scientific">Aldrovandia affinis</name>
    <dbReference type="NCBI Taxonomy" id="143900"/>
    <lineage>
        <taxon>Eukaryota</taxon>
        <taxon>Metazoa</taxon>
        <taxon>Chordata</taxon>
        <taxon>Craniata</taxon>
        <taxon>Vertebrata</taxon>
        <taxon>Euteleostomi</taxon>
        <taxon>Actinopterygii</taxon>
        <taxon>Neopterygii</taxon>
        <taxon>Teleostei</taxon>
        <taxon>Notacanthiformes</taxon>
        <taxon>Halosauridae</taxon>
        <taxon>Aldrovandia</taxon>
    </lineage>
</organism>
<protein>
    <submittedName>
        <fullName evidence="2">Uncharacterized protein</fullName>
    </submittedName>
</protein>
<dbReference type="EMBL" id="JAINUG010000001">
    <property type="protein sequence ID" value="KAJ8418912.1"/>
    <property type="molecule type" value="Genomic_DNA"/>
</dbReference>
<evidence type="ECO:0000313" key="3">
    <source>
        <dbReference type="Proteomes" id="UP001221898"/>
    </source>
</evidence>